<evidence type="ECO:0000313" key="1">
    <source>
        <dbReference type="EMBL" id="WAJ26635.1"/>
    </source>
</evidence>
<dbReference type="Proteomes" id="UP001163223">
    <property type="component" value="Chromosome"/>
</dbReference>
<protein>
    <submittedName>
        <fullName evidence="1">Mechanosensitive ion channel</fullName>
    </submittedName>
</protein>
<keyword evidence="2" id="KW-1185">Reference proteome</keyword>
<organism evidence="1 2">
    <name type="scientific">Antarcticirhabdus aurantiaca</name>
    <dbReference type="NCBI Taxonomy" id="2606717"/>
    <lineage>
        <taxon>Bacteria</taxon>
        <taxon>Pseudomonadati</taxon>
        <taxon>Pseudomonadota</taxon>
        <taxon>Alphaproteobacteria</taxon>
        <taxon>Hyphomicrobiales</taxon>
        <taxon>Aurantimonadaceae</taxon>
        <taxon>Antarcticirhabdus</taxon>
    </lineage>
</organism>
<gene>
    <name evidence="1" type="ORF">OXU80_17375</name>
</gene>
<evidence type="ECO:0000313" key="2">
    <source>
        <dbReference type="Proteomes" id="UP001163223"/>
    </source>
</evidence>
<proteinExistence type="predicted"/>
<sequence>MIRNLSALAPALAFWLLAALPSFAQTPSSPTTAPPPAASVPATTAADLQAVRDLIGLLQDDTRRAGLVEELRSLEAAMARGGADPSAAAPAAGAGAGDAPAEASGDAPAAAGDAQSAETAAPTDGEAGAETPAEAVLSEDGLISVLSSSLADTGRDLRDAVVEGDVEKRLVDAVGEIGDRAGRSFGGQATLNFLGWALPGIAIVTGLLVLLFKNGWLRERRRLREPPKKTGLGIAAAVGRKALFGFLPVILAIGLASSWAGLFAPTFREGQLFLALFSPLFAALIVRQVGTYLLLSLGPSRGWRLISYAEKRLLPWLASLAAVAALSSMLREFPVRAAIGFNVTAVAAFLVDVALAGFTCAFVLRHRLTVRSLLVHRRTRRQKYAEDGSKGSGILDSTLRFFGDYWHVLALAFILANLAARLLGLGGNDFILQSTTALAWVVAGVATLALVNALFRRAALNQKKRPSLRRALIGRYLDILHVVLQITVAVYVALQAIDVWGFDLSAWLASENGQRIVRPATSLVLIPAVIYAIWVTIDTIIEHAISPTDSRGRVRAHSGRVRTLLPLIRNLVFVVLSVIAVIAILANIGVDVTPLLAGAGVVGLAFSFGAQQLVQDVITGFFIIFEDTIAIGDTVTAGDKSGVVEGMTIRTLRLRDGNGALHSIPFSQIKALQNSSRGYGVFGITVAIAYGADADKTMDIMREVGAELQSDPRFGREMLAPIEIWGVDGFSADGVTIKGALRCLPLQQWGVGREFNRRLKKRLDAAGIEFQNAEQRLRIDGAAQRLGPPANNPGPVAAAQPAE</sequence>
<accession>A0ACD4NIG1</accession>
<name>A0ACD4NIG1_9HYPH</name>
<dbReference type="EMBL" id="CP113520">
    <property type="protein sequence ID" value="WAJ26635.1"/>
    <property type="molecule type" value="Genomic_DNA"/>
</dbReference>
<reference evidence="1" key="1">
    <citation type="submission" date="2022-11" db="EMBL/GenBank/DDBJ databases">
        <title>beta-Carotene-producing bacterium, Jeongeuplla avenae sp. nov., alleviates the salt stress of Arabidopsis seedlings.</title>
        <authorList>
            <person name="Jiang L."/>
            <person name="Lee J."/>
        </authorList>
    </citation>
    <scope>NUCLEOTIDE SEQUENCE</scope>
    <source>
        <strain evidence="1">DY_R2A_6</strain>
    </source>
</reference>